<organism evidence="1 2">
    <name type="scientific">Neofusicoccum ribis</name>
    <dbReference type="NCBI Taxonomy" id="45134"/>
    <lineage>
        <taxon>Eukaryota</taxon>
        <taxon>Fungi</taxon>
        <taxon>Dikarya</taxon>
        <taxon>Ascomycota</taxon>
        <taxon>Pezizomycotina</taxon>
        <taxon>Dothideomycetes</taxon>
        <taxon>Dothideomycetes incertae sedis</taxon>
        <taxon>Botryosphaeriales</taxon>
        <taxon>Botryosphaeriaceae</taxon>
        <taxon>Neofusicoccum</taxon>
    </lineage>
</organism>
<accession>A0ABR3SQW1</accession>
<name>A0ABR3SQW1_9PEZI</name>
<dbReference type="CDD" id="cd02440">
    <property type="entry name" value="AdoMet_MTases"/>
    <property type="match status" value="1"/>
</dbReference>
<dbReference type="Gene3D" id="3.40.50.150">
    <property type="entry name" value="Vaccinia Virus protein VP39"/>
    <property type="match status" value="1"/>
</dbReference>
<keyword evidence="2" id="KW-1185">Reference proteome</keyword>
<dbReference type="PANTHER" id="PTHR43591:SF10">
    <property type="entry name" value="ABC TRANSMEMBRANE TYPE-1 DOMAIN-CONTAINING PROTEIN-RELATED"/>
    <property type="match status" value="1"/>
</dbReference>
<protein>
    <recommendedName>
        <fullName evidence="3">Methyltransferase</fullName>
    </recommendedName>
</protein>
<comment type="caution">
    <text evidence="1">The sequence shown here is derived from an EMBL/GenBank/DDBJ whole genome shotgun (WGS) entry which is preliminary data.</text>
</comment>
<dbReference type="SUPFAM" id="SSF53335">
    <property type="entry name" value="S-adenosyl-L-methionine-dependent methyltransferases"/>
    <property type="match status" value="1"/>
</dbReference>
<gene>
    <name evidence="1" type="ORF">SLS56_006346</name>
</gene>
<dbReference type="Pfam" id="PF13489">
    <property type="entry name" value="Methyltransf_23"/>
    <property type="match status" value="1"/>
</dbReference>
<evidence type="ECO:0008006" key="3">
    <source>
        <dbReference type="Google" id="ProtNLM"/>
    </source>
</evidence>
<dbReference type="EMBL" id="JAJVDC020000072">
    <property type="protein sequence ID" value="KAL1627522.1"/>
    <property type="molecule type" value="Genomic_DNA"/>
</dbReference>
<dbReference type="Proteomes" id="UP001521116">
    <property type="component" value="Unassembled WGS sequence"/>
</dbReference>
<proteinExistence type="predicted"/>
<dbReference type="InterPro" id="IPR029063">
    <property type="entry name" value="SAM-dependent_MTases_sf"/>
</dbReference>
<evidence type="ECO:0000313" key="2">
    <source>
        <dbReference type="Proteomes" id="UP001521116"/>
    </source>
</evidence>
<reference evidence="1 2" key="1">
    <citation type="submission" date="2024-02" db="EMBL/GenBank/DDBJ databases">
        <title>De novo assembly and annotation of 12 fungi associated with fruit tree decline syndrome in Ontario, Canada.</title>
        <authorList>
            <person name="Sulman M."/>
            <person name="Ellouze W."/>
            <person name="Ilyukhin E."/>
        </authorList>
    </citation>
    <scope>NUCLEOTIDE SEQUENCE [LARGE SCALE GENOMIC DNA]</scope>
    <source>
        <strain evidence="1 2">M1-105</strain>
    </source>
</reference>
<evidence type="ECO:0000313" key="1">
    <source>
        <dbReference type="EMBL" id="KAL1627522.1"/>
    </source>
</evidence>
<sequence>MAATNDNETSSLTSAESAIYSDLSASVTSSILQGRFENGRRYHAHREGTYLLPEDEKEQDRLDLMGHCFNLVLKGDLHKAPLGANPQLCLDIGTGTGMWALDFADKYPACEVIGTDLSAIQPSWTSPNCRFIIDDANADWLFANQKGHFDFIHARYLYPGGIEDWDKLWRQAFDHLRPGGWVEHQEPTSMFFAADPAFEAVKGESQAWYWQECVNEASEKIGRNFNIAHEQKERMVKAGFVNVRQEVVDCPIGTWDKDQVELGKVALLNVLEGIRPTCLAIFTRVLGWDLVRSEALTAAVLKEFLTSKYKLSFKLYFTYGQKPMSVAS</sequence>
<dbReference type="PANTHER" id="PTHR43591">
    <property type="entry name" value="METHYLTRANSFERASE"/>
    <property type="match status" value="1"/>
</dbReference>